<dbReference type="Gene3D" id="3.30.70.100">
    <property type="match status" value="1"/>
</dbReference>
<proteinExistence type="predicted"/>
<dbReference type="SUPFAM" id="SSF54909">
    <property type="entry name" value="Dimeric alpha+beta barrel"/>
    <property type="match status" value="1"/>
</dbReference>
<evidence type="ECO:0000313" key="2">
    <source>
        <dbReference type="EMBL" id="MDP9971120.1"/>
    </source>
</evidence>
<comment type="caution">
    <text evidence="2">The sequence shown here is derived from an EMBL/GenBank/DDBJ whole genome shotgun (WGS) entry which is preliminary data.</text>
</comment>
<dbReference type="PANTHER" id="PTHR41521:SF4">
    <property type="entry name" value="BLR0684 PROTEIN"/>
    <property type="match status" value="1"/>
</dbReference>
<protein>
    <submittedName>
        <fullName evidence="2">Uncharacterized protein (DUF1330 family)</fullName>
    </submittedName>
</protein>
<dbReference type="InterPro" id="IPR010753">
    <property type="entry name" value="DUF1330"/>
</dbReference>
<dbReference type="GeneID" id="99712593"/>
<dbReference type="InterPro" id="IPR011008">
    <property type="entry name" value="Dimeric_a/b-barrel"/>
</dbReference>
<sequence>MAKAYWVSAYRAVNDADKLAAYAKLAGPAITAGGGRFLARGLPAEVYEFGLSQRTVLIEFDSVEQARAVHDSPDYQAALDALGDGAERDLRIIEGV</sequence>
<name>A0AAW8EDV9_VARPD</name>
<dbReference type="RefSeq" id="WP_012746156.1">
    <property type="nucleotide sequence ID" value="NZ_CAIGKF010000005.1"/>
</dbReference>
<feature type="domain" description="DUF1330" evidence="1">
    <location>
        <begin position="3"/>
        <end position="96"/>
    </location>
</feature>
<dbReference type="Pfam" id="PF07045">
    <property type="entry name" value="DUF1330"/>
    <property type="match status" value="1"/>
</dbReference>
<evidence type="ECO:0000313" key="3">
    <source>
        <dbReference type="Proteomes" id="UP001224845"/>
    </source>
</evidence>
<gene>
    <name evidence="2" type="ORF">J2W39_002354</name>
</gene>
<organism evidence="2 3">
    <name type="scientific">Variovorax paradoxus</name>
    <dbReference type="NCBI Taxonomy" id="34073"/>
    <lineage>
        <taxon>Bacteria</taxon>
        <taxon>Pseudomonadati</taxon>
        <taxon>Pseudomonadota</taxon>
        <taxon>Betaproteobacteria</taxon>
        <taxon>Burkholderiales</taxon>
        <taxon>Comamonadaceae</taxon>
        <taxon>Variovorax</taxon>
    </lineage>
</organism>
<evidence type="ECO:0000259" key="1">
    <source>
        <dbReference type="Pfam" id="PF07045"/>
    </source>
</evidence>
<dbReference type="AlphaFoldDB" id="A0AAW8EDV9"/>
<reference evidence="2" key="1">
    <citation type="submission" date="2023-07" db="EMBL/GenBank/DDBJ databases">
        <title>Sorghum-associated microbial communities from plants grown in Nebraska, USA.</title>
        <authorList>
            <person name="Schachtman D."/>
        </authorList>
    </citation>
    <scope>NUCLEOTIDE SEQUENCE</scope>
    <source>
        <strain evidence="2">DS3315</strain>
    </source>
</reference>
<dbReference type="Proteomes" id="UP001224845">
    <property type="component" value="Unassembled WGS sequence"/>
</dbReference>
<dbReference type="PANTHER" id="PTHR41521">
    <property type="match status" value="1"/>
</dbReference>
<dbReference type="EMBL" id="JAUSRV010000005">
    <property type="protein sequence ID" value="MDP9971120.1"/>
    <property type="molecule type" value="Genomic_DNA"/>
</dbReference>
<accession>A0AAW8EDV9</accession>